<dbReference type="EMBL" id="CP136508">
    <property type="protein sequence ID" value="WUR10945.1"/>
    <property type="molecule type" value="Genomic_DNA"/>
</dbReference>
<dbReference type="NCBIfam" id="NF033547">
    <property type="entry name" value="transpos_IS1595"/>
    <property type="match status" value="1"/>
</dbReference>
<name>A0ABZ1UDK3_9BURK</name>
<organism evidence="2 3">
    <name type="scientific">[Empedobacter] haloabium</name>
    <dbReference type="NCBI Taxonomy" id="592317"/>
    <lineage>
        <taxon>Bacteria</taxon>
        <taxon>Pseudomonadati</taxon>
        <taxon>Pseudomonadota</taxon>
        <taxon>Betaproteobacteria</taxon>
        <taxon>Burkholderiales</taxon>
        <taxon>Oxalobacteraceae</taxon>
        <taxon>Telluria group</taxon>
        <taxon>Telluria group incertae sedis</taxon>
    </lineage>
</organism>
<dbReference type="SMART" id="SM01126">
    <property type="entry name" value="DDE_Tnp_IS1595"/>
    <property type="match status" value="1"/>
</dbReference>
<evidence type="ECO:0000313" key="3">
    <source>
        <dbReference type="Proteomes" id="UP000321323"/>
    </source>
</evidence>
<evidence type="ECO:0000313" key="2">
    <source>
        <dbReference type="EMBL" id="WUR10945.1"/>
    </source>
</evidence>
<dbReference type="Proteomes" id="UP000321323">
    <property type="component" value="Chromosome"/>
</dbReference>
<accession>A0ABZ1UDK3</accession>
<keyword evidence="3" id="KW-1185">Reference proteome</keyword>
<evidence type="ECO:0000259" key="1">
    <source>
        <dbReference type="SMART" id="SM01126"/>
    </source>
</evidence>
<sequence length="324" mass="36173">MGTMDFQAVLQALRQRQLTFEEAAALQELLATAMQGDQCFSLIEAAAGRPPCPRCTCRRCHRSGAANGLQRYRCTACRRTFNALTGTPLARLRLRDKWLAYLTCLLESTTVRAAAERVAVAPSTSFRWRHRFIAGVRRERRPKLSNIVEADETYLLESQKGSRHLTRPARKRGGKASRRGLSKQFDCILVARDRSRVTHDFVTGRGPISAAQLKAHLLPVLAPDILLISDAAKAYQAFAREARLTHEVVNLRAGIRARGAIHIQNVNGWHSRFKGWLQRFHGVASRYLANYTAWCRVLDAGSPATPSDWLRIGVAPGKYSPGCQ</sequence>
<gene>
    <name evidence="2" type="ORF">E7V67_014565</name>
</gene>
<dbReference type="Pfam" id="PF12762">
    <property type="entry name" value="DDE_Tnp_IS1595"/>
    <property type="match status" value="1"/>
</dbReference>
<proteinExistence type="predicted"/>
<feature type="domain" description="ISXO2-like transposase" evidence="1">
    <location>
        <begin position="143"/>
        <end position="300"/>
    </location>
</feature>
<dbReference type="InterPro" id="IPR024445">
    <property type="entry name" value="Tnp_ISXO2-like"/>
</dbReference>
<reference evidence="2 3" key="1">
    <citation type="journal article" date="2019" name="Int. J. Syst. Evol. Microbiol.">
        <title>The Draft Whole-Genome Sequence of the Antibiotic Producer Empedobacter haloabium ATCC 31962 Provides Indications for Its Taxonomic Reclassification.</title>
        <authorList>
            <person name="Miess H."/>
            <person name="Arlt P."/>
            <person name="Apel A.K."/>
            <person name="Weber T."/>
            <person name="Nieselt K."/>
            <person name="Hanssen F."/>
            <person name="Czemmel S."/>
            <person name="Nahnsen S."/>
            <person name="Gross H."/>
        </authorList>
    </citation>
    <scope>NUCLEOTIDE SEQUENCE [LARGE SCALE GENOMIC DNA]</scope>
    <source>
        <strain evidence="2 3">ATCC 31962</strain>
    </source>
</reference>
<protein>
    <submittedName>
        <fullName evidence="2">IS1595 family transposase</fullName>
    </submittedName>
</protein>